<sequence length="668" mass="76236">MITKQQAKRILVTGGRAPVALEWCRLLHAAGHEVYVAESFPQPLCRYSNTVRRCYVVPAPRQQPGAFLQELQRIVEKERIDVLLPTCEEIFHIAAGQEHLSAEVQVISPTIAQLHRLHHKGDFIKLVRAAGLAVPETVLLEDAQQWEQTQRCAWEKGTAIVLKPAYSRFASQVWLPPQLARQVGLGSKRETASQLDLETKLESASESKQKRELKSEPELEPESESQFEPISQLHPNLDTPSQFQFEQALDVKLKVESELERVTETEREQQSFYAVSSAKRSAAIHSEIRSNGAKRNSFNAPAPDTLSQQQPWIAQQFIPGEQLCTYSIVHEGIVVAHATYRCRYRNSRAGASVHFEALDRPDTLTWVQTLVNRWSNLEDSKLQQDVWRKVQYSTEQNTWRAEACGAEQNTRRAEECGAEQNTWRAEACGTEQNTRRAEECGAEQNTWRAEACGTEQNTRRAEEYGVEQDTRRAEACGTEQDTWRAKECGVEQDTRRAEQPNLQHDTRVNEDKCLFHRFSGQLSFDLMEQQHTGMLYPLECNPRATSGVHLFQPEDGLEQALLHPAQLVATATVIQPQPGRRVMLTLPMLVSGFGRRWSRQQWRGWRQALRGAEDAVYRRHDRLPAYGQLRLLWCAWRMSRRERISIVEALTYDIEWNGIDAGAEGGQL</sequence>
<dbReference type="Proteomes" id="UP001597233">
    <property type="component" value="Unassembled WGS sequence"/>
</dbReference>
<name>A0ABW4REC5_9BACL</name>
<keyword evidence="3" id="KW-1185">Reference proteome</keyword>
<accession>A0ABW4REC5</accession>
<comment type="caution">
    <text evidence="2">The sequence shown here is derived from an EMBL/GenBank/DDBJ whole genome shotgun (WGS) entry which is preliminary data.</text>
</comment>
<protein>
    <recommendedName>
        <fullName evidence="4">ATP-grasp domain-containing protein</fullName>
    </recommendedName>
</protein>
<organism evidence="2 3">
    <name type="scientific">Paenibacillus wenxiniae</name>
    <dbReference type="NCBI Taxonomy" id="1636843"/>
    <lineage>
        <taxon>Bacteria</taxon>
        <taxon>Bacillati</taxon>
        <taxon>Bacillota</taxon>
        <taxon>Bacilli</taxon>
        <taxon>Bacillales</taxon>
        <taxon>Paenibacillaceae</taxon>
        <taxon>Paenibacillus</taxon>
    </lineage>
</organism>
<dbReference type="EMBL" id="JBHUEH010000010">
    <property type="protein sequence ID" value="MFD1884533.1"/>
    <property type="molecule type" value="Genomic_DNA"/>
</dbReference>
<proteinExistence type="predicted"/>
<evidence type="ECO:0008006" key="4">
    <source>
        <dbReference type="Google" id="ProtNLM"/>
    </source>
</evidence>
<feature type="compositionally biased region" description="Basic and acidic residues" evidence="1">
    <location>
        <begin position="194"/>
        <end position="217"/>
    </location>
</feature>
<dbReference type="Gene3D" id="3.40.50.20">
    <property type="match status" value="1"/>
</dbReference>
<feature type="region of interest" description="Disordered" evidence="1">
    <location>
        <begin position="194"/>
        <end position="233"/>
    </location>
</feature>
<evidence type="ECO:0000256" key="1">
    <source>
        <dbReference type="SAM" id="MobiDB-lite"/>
    </source>
</evidence>
<reference evidence="3" key="1">
    <citation type="journal article" date="2019" name="Int. J. Syst. Evol. Microbiol.">
        <title>The Global Catalogue of Microorganisms (GCM) 10K type strain sequencing project: providing services to taxonomists for standard genome sequencing and annotation.</title>
        <authorList>
            <consortium name="The Broad Institute Genomics Platform"/>
            <consortium name="The Broad Institute Genome Sequencing Center for Infectious Disease"/>
            <person name="Wu L."/>
            <person name="Ma J."/>
        </authorList>
    </citation>
    <scope>NUCLEOTIDE SEQUENCE [LARGE SCALE GENOMIC DNA]</scope>
    <source>
        <strain evidence="3">CCUG 54950</strain>
    </source>
</reference>
<evidence type="ECO:0000313" key="3">
    <source>
        <dbReference type="Proteomes" id="UP001597233"/>
    </source>
</evidence>
<evidence type="ECO:0000313" key="2">
    <source>
        <dbReference type="EMBL" id="MFD1884533.1"/>
    </source>
</evidence>
<gene>
    <name evidence="2" type="ORF">ACFSC9_03275</name>
</gene>
<dbReference type="RefSeq" id="WP_377780947.1">
    <property type="nucleotide sequence ID" value="NZ_JBHUEH010000010.1"/>
</dbReference>